<dbReference type="BioCyc" id="PSP1104324:GJSN-1824-MONOMER"/>
<evidence type="ECO:0000313" key="2">
    <source>
        <dbReference type="EMBL" id="AET33268.1"/>
    </source>
</evidence>
<keyword evidence="3" id="KW-1185">Reference proteome</keyword>
<dbReference type="PANTHER" id="PTHR33279">
    <property type="entry name" value="SULFUR CARRIER PROTEIN YEDF-RELATED"/>
    <property type="match status" value="1"/>
</dbReference>
<accession>G7VHH7</accession>
<dbReference type="Gene3D" id="3.30.110.40">
    <property type="entry name" value="TusA-like domain"/>
    <property type="match status" value="1"/>
</dbReference>
<reference evidence="2 3" key="1">
    <citation type="journal article" date="2012" name="J. Bacteriol.">
        <title>Complete genome sequence of strain 1860, a crenarchaeon of the genus pyrobaculum able to grow with various electron acceptors.</title>
        <authorList>
            <person name="Mardanov A.V."/>
            <person name="Gumerov V.M."/>
            <person name="Slobodkina G.B."/>
            <person name="Beletsky A.V."/>
            <person name="Bonch-Osmolovskaya E.A."/>
            <person name="Ravin N.V."/>
            <person name="Skryabin K.G."/>
        </authorList>
    </citation>
    <scope>NUCLEOTIDE SEQUENCE [LARGE SCALE GENOMIC DNA]</scope>
    <source>
        <strain evidence="2 3">1860</strain>
    </source>
</reference>
<dbReference type="STRING" id="1104324.P186_1866"/>
<dbReference type="SUPFAM" id="SSF64307">
    <property type="entry name" value="SirA-like"/>
    <property type="match status" value="1"/>
</dbReference>
<gene>
    <name evidence="2" type="ORF">P186_1866</name>
</gene>
<dbReference type="HOGENOM" id="CLU_165255_0_0_2"/>
<dbReference type="InterPro" id="IPR001455">
    <property type="entry name" value="TusA-like"/>
</dbReference>
<evidence type="ECO:0000259" key="1">
    <source>
        <dbReference type="PROSITE" id="PS01148"/>
    </source>
</evidence>
<sequence length="111" mass="12265">MMEYTLFKNYVNMLTVHMLITLLKTKVGKAMPSIKKVGDNLYELDLKGYVCPYPQMYTSQALTKLPRGSVLKVIIDNPPSIENIKSVAQKAGAKSVSVEAKGGTWEISIAL</sequence>
<dbReference type="KEGG" id="pyr:P186_1866"/>
<dbReference type="Proteomes" id="UP000005867">
    <property type="component" value="Chromosome"/>
</dbReference>
<dbReference type="EMBL" id="CP003098">
    <property type="protein sequence ID" value="AET33268.1"/>
    <property type="molecule type" value="Genomic_DNA"/>
</dbReference>
<dbReference type="eggNOG" id="arCOG02062">
    <property type="taxonomic scope" value="Archaea"/>
</dbReference>
<feature type="domain" description="UPF0033" evidence="1">
    <location>
        <begin position="44"/>
        <end position="68"/>
    </location>
</feature>
<dbReference type="Pfam" id="PF01206">
    <property type="entry name" value="TusA"/>
    <property type="match status" value="1"/>
</dbReference>
<protein>
    <submittedName>
        <fullName evidence="2">SirA family protein</fullName>
    </submittedName>
</protein>
<dbReference type="InterPro" id="IPR036868">
    <property type="entry name" value="TusA-like_sf"/>
</dbReference>
<name>G7VHH7_9CREN</name>
<dbReference type="CDD" id="cd00291">
    <property type="entry name" value="SirA_YedF_YeeD"/>
    <property type="match status" value="1"/>
</dbReference>
<dbReference type="PANTHER" id="PTHR33279:SF18">
    <property type="entry name" value="SULFUR CARRIER PROTEIN MJ0990-RELATED"/>
    <property type="match status" value="1"/>
</dbReference>
<organism evidence="2 3">
    <name type="scientific">Pyrobaculum ferrireducens</name>
    <dbReference type="NCBI Taxonomy" id="1104324"/>
    <lineage>
        <taxon>Archaea</taxon>
        <taxon>Thermoproteota</taxon>
        <taxon>Thermoprotei</taxon>
        <taxon>Thermoproteales</taxon>
        <taxon>Thermoproteaceae</taxon>
        <taxon>Pyrobaculum</taxon>
    </lineage>
</organism>
<dbReference type="AlphaFoldDB" id="G7VHH7"/>
<proteinExistence type="predicted"/>
<evidence type="ECO:0000313" key="3">
    <source>
        <dbReference type="Proteomes" id="UP000005867"/>
    </source>
</evidence>
<dbReference type="PROSITE" id="PS01148">
    <property type="entry name" value="UPF0033"/>
    <property type="match status" value="1"/>
</dbReference>